<evidence type="ECO:0000256" key="1">
    <source>
        <dbReference type="SAM" id="MobiDB-lite"/>
    </source>
</evidence>
<evidence type="ECO:0000256" key="2">
    <source>
        <dbReference type="SAM" id="Phobius"/>
    </source>
</evidence>
<feature type="region of interest" description="Disordered" evidence="1">
    <location>
        <begin position="326"/>
        <end position="347"/>
    </location>
</feature>
<evidence type="ECO:0000313" key="3">
    <source>
        <dbReference type="Proteomes" id="UP000095283"/>
    </source>
</evidence>
<feature type="compositionally biased region" description="Basic and acidic residues" evidence="1">
    <location>
        <begin position="335"/>
        <end position="347"/>
    </location>
</feature>
<organism evidence="3 4">
    <name type="scientific">Heterorhabditis bacteriophora</name>
    <name type="common">Entomopathogenic nematode worm</name>
    <dbReference type="NCBI Taxonomy" id="37862"/>
    <lineage>
        <taxon>Eukaryota</taxon>
        <taxon>Metazoa</taxon>
        <taxon>Ecdysozoa</taxon>
        <taxon>Nematoda</taxon>
        <taxon>Chromadorea</taxon>
        <taxon>Rhabditida</taxon>
        <taxon>Rhabditina</taxon>
        <taxon>Rhabditomorpha</taxon>
        <taxon>Strongyloidea</taxon>
        <taxon>Heterorhabditidae</taxon>
        <taxon>Heterorhabditis</taxon>
    </lineage>
</organism>
<name>A0A1I7WK87_HETBA</name>
<keyword evidence="2" id="KW-1133">Transmembrane helix</keyword>
<accession>A0A1I7WK87</accession>
<proteinExistence type="predicted"/>
<protein>
    <submittedName>
        <fullName evidence="4">Phlebovirus glycoprotein G2 fusion domain-containing protein</fullName>
    </submittedName>
</protein>
<reference evidence="4" key="1">
    <citation type="submission" date="2016-11" db="UniProtKB">
        <authorList>
            <consortium name="WormBaseParasite"/>
        </authorList>
    </citation>
    <scope>IDENTIFICATION</scope>
</reference>
<keyword evidence="2" id="KW-0472">Membrane</keyword>
<dbReference type="Proteomes" id="UP000095283">
    <property type="component" value="Unplaced"/>
</dbReference>
<keyword evidence="3" id="KW-1185">Reference proteome</keyword>
<evidence type="ECO:0000313" key="4">
    <source>
        <dbReference type="WBParaSite" id="Hba_05450"/>
    </source>
</evidence>
<dbReference type="WBParaSite" id="Hba_05450">
    <property type="protein sequence ID" value="Hba_05450"/>
    <property type="gene ID" value="Hba_05450"/>
</dbReference>
<dbReference type="AlphaFoldDB" id="A0A1I7WK87"/>
<keyword evidence="2" id="KW-0812">Transmembrane</keyword>
<sequence>MLSITVVVLSSFVACGILSFLPLLLYSTIPSNNGILGTEHSISTVTPNITNLNEISIFPTPCVNVTAGNSQSSYKPCNVSETEHSKSITTLGISQSKEMGILPNASKTPSVNTVLPNKPCGILGNEHIITTDVPVISKLNEVEIFSTPNIQKEINQSCTVFIHAIEVNISCNCQKADDKLECPCKQAETGENHIPCSAVNRTIIIRNGRFNGNGGPISCAKAVQLGIISEVDIPKSCTTSYMTGALKGNGENNHISSDELVIPTGQSVTLIVDDTSVYTVESSSVAFSIFSTLPFIIITSLLIPQKSKFPKPRKYKSTIKRQYSSSSSWACTPAKRNERDNERIGKY</sequence>
<feature type="transmembrane region" description="Helical" evidence="2">
    <location>
        <begin position="7"/>
        <end position="26"/>
    </location>
</feature>